<accession>A0A8H4C5M8</accession>
<feature type="transmembrane region" description="Helical" evidence="6">
    <location>
        <begin position="489"/>
        <end position="508"/>
    </location>
</feature>
<dbReference type="GO" id="GO:0005351">
    <property type="term" value="F:carbohydrate:proton symporter activity"/>
    <property type="evidence" value="ECO:0007669"/>
    <property type="project" value="TreeGrafter"/>
</dbReference>
<feature type="transmembrane region" description="Helical" evidence="6">
    <location>
        <begin position="131"/>
        <end position="152"/>
    </location>
</feature>
<feature type="transmembrane region" description="Helical" evidence="6">
    <location>
        <begin position="462"/>
        <end position="483"/>
    </location>
</feature>
<dbReference type="InterPro" id="IPR036259">
    <property type="entry name" value="MFS_trans_sf"/>
</dbReference>
<evidence type="ECO:0000256" key="4">
    <source>
        <dbReference type="ARBA" id="ARBA00022989"/>
    </source>
</evidence>
<dbReference type="PANTHER" id="PTHR48022">
    <property type="entry name" value="PLASTIDIC GLUCOSE TRANSPORTER 4"/>
    <property type="match status" value="1"/>
</dbReference>
<protein>
    <submittedName>
        <fullName evidence="8">Low-affinity glucose transporter</fullName>
    </submittedName>
</protein>
<comment type="subcellular location">
    <subcellularLocation>
        <location evidence="1">Membrane</location>
        <topology evidence="1">Multi-pass membrane protein</topology>
    </subcellularLocation>
</comment>
<dbReference type="SUPFAM" id="SSF103473">
    <property type="entry name" value="MFS general substrate transporter"/>
    <property type="match status" value="1"/>
</dbReference>
<dbReference type="Proteomes" id="UP000613401">
    <property type="component" value="Unassembled WGS sequence"/>
</dbReference>
<dbReference type="RefSeq" id="XP_045256737.1">
    <property type="nucleotide sequence ID" value="XM_045408530.1"/>
</dbReference>
<evidence type="ECO:0000313" key="8">
    <source>
        <dbReference type="EMBL" id="KAF3797573.1"/>
    </source>
</evidence>
<evidence type="ECO:0000256" key="6">
    <source>
        <dbReference type="SAM" id="Phobius"/>
    </source>
</evidence>
<dbReference type="PROSITE" id="PS50850">
    <property type="entry name" value="MFS"/>
    <property type="match status" value="1"/>
</dbReference>
<evidence type="ECO:0000313" key="9">
    <source>
        <dbReference type="Proteomes" id="UP000613401"/>
    </source>
</evidence>
<keyword evidence="4 6" id="KW-1133">Transmembrane helix</keyword>
<gene>
    <name evidence="8" type="ORF">GCG54_00008568</name>
</gene>
<dbReference type="Pfam" id="PF00083">
    <property type="entry name" value="Sugar_tr"/>
    <property type="match status" value="1"/>
</dbReference>
<feature type="domain" description="Major facilitator superfamily (MFS) profile" evidence="7">
    <location>
        <begin position="57"/>
        <end position="512"/>
    </location>
</feature>
<evidence type="ECO:0000256" key="3">
    <source>
        <dbReference type="ARBA" id="ARBA00022692"/>
    </source>
</evidence>
<dbReference type="InterPro" id="IPR005828">
    <property type="entry name" value="MFS_sugar_transport-like"/>
</dbReference>
<feature type="transmembrane region" description="Helical" evidence="6">
    <location>
        <begin position="99"/>
        <end position="119"/>
    </location>
</feature>
<feature type="transmembrane region" description="Helical" evidence="6">
    <location>
        <begin position="219"/>
        <end position="242"/>
    </location>
</feature>
<keyword evidence="8" id="KW-0762">Sugar transport</keyword>
<feature type="transmembrane region" description="Helical" evidence="6">
    <location>
        <begin position="55"/>
        <end position="79"/>
    </location>
</feature>
<evidence type="ECO:0000256" key="2">
    <source>
        <dbReference type="ARBA" id="ARBA00010992"/>
    </source>
</evidence>
<dbReference type="Gene3D" id="1.20.1250.20">
    <property type="entry name" value="MFS general substrate transporter like domains"/>
    <property type="match status" value="1"/>
</dbReference>
<feature type="transmembrane region" description="Helical" evidence="6">
    <location>
        <begin position="386"/>
        <end position="407"/>
    </location>
</feature>
<keyword evidence="5 6" id="KW-0472">Membrane</keyword>
<evidence type="ECO:0000259" key="7">
    <source>
        <dbReference type="PROSITE" id="PS50850"/>
    </source>
</evidence>
<feature type="transmembrane region" description="Helical" evidence="6">
    <location>
        <begin position="419"/>
        <end position="441"/>
    </location>
</feature>
<feature type="transmembrane region" description="Helical" evidence="6">
    <location>
        <begin position="321"/>
        <end position="341"/>
    </location>
</feature>
<comment type="similarity">
    <text evidence="2">Belongs to the major facilitator superfamily. Sugar transporter (TC 2.A.1.1) family.</text>
</comment>
<name>A0A8H4C5M8_COLGL</name>
<dbReference type="PANTHER" id="PTHR48022:SF78">
    <property type="entry name" value="MONOSACCHARIDE TRANSPORTER, PUTATIVE (AFU_ORTHOLOGUE AFUA_2G02110)-RELATED"/>
    <property type="match status" value="1"/>
</dbReference>
<dbReference type="InterPro" id="IPR020846">
    <property type="entry name" value="MFS_dom"/>
</dbReference>
<evidence type="ECO:0000256" key="5">
    <source>
        <dbReference type="ARBA" id="ARBA00023136"/>
    </source>
</evidence>
<keyword evidence="8" id="KW-0813">Transport</keyword>
<proteinExistence type="inferred from homology"/>
<comment type="caution">
    <text evidence="8">The sequence shown here is derived from an EMBL/GenBank/DDBJ whole genome shotgun (WGS) entry which is preliminary data.</text>
</comment>
<reference evidence="8" key="1">
    <citation type="journal article" date="2020" name="Phytopathology">
        <title>Genome sequence and comparative analysis of Colletotrichum gloeosporioides isolated from Liriodendron leaves.</title>
        <authorList>
            <person name="Fu F.F."/>
            <person name="Hao Z."/>
            <person name="Wang P."/>
            <person name="Lu Y."/>
            <person name="Xue L.J."/>
            <person name="Wei G."/>
            <person name="Tian Y."/>
            <person name="Baishi H."/>
            <person name="Xu H."/>
            <person name="Shi J."/>
            <person name="Cheng T."/>
            <person name="Wang G."/>
            <person name="Yi Y."/>
            <person name="Chen J."/>
        </authorList>
    </citation>
    <scope>NUCLEOTIDE SEQUENCE</scope>
    <source>
        <strain evidence="8">Lc1</strain>
    </source>
</reference>
<dbReference type="EMBL" id="WVTB01000113">
    <property type="protein sequence ID" value="KAF3797573.1"/>
    <property type="molecule type" value="Genomic_DNA"/>
</dbReference>
<dbReference type="InterPro" id="IPR050360">
    <property type="entry name" value="MFS_Sugar_Transporters"/>
</dbReference>
<feature type="transmembrane region" description="Helical" evidence="6">
    <location>
        <begin position="190"/>
        <end position="207"/>
    </location>
</feature>
<keyword evidence="3 6" id="KW-0812">Transmembrane</keyword>
<feature type="transmembrane region" description="Helical" evidence="6">
    <location>
        <begin position="353"/>
        <end position="374"/>
    </location>
</feature>
<organism evidence="8 9">
    <name type="scientific">Colletotrichum gloeosporioides</name>
    <name type="common">Anthracnose fungus</name>
    <name type="synonym">Glomerella cingulata</name>
    <dbReference type="NCBI Taxonomy" id="474922"/>
    <lineage>
        <taxon>Eukaryota</taxon>
        <taxon>Fungi</taxon>
        <taxon>Dikarya</taxon>
        <taxon>Ascomycota</taxon>
        <taxon>Pezizomycotina</taxon>
        <taxon>Sordariomycetes</taxon>
        <taxon>Hypocreomycetidae</taxon>
        <taxon>Glomerellales</taxon>
        <taxon>Glomerellaceae</taxon>
        <taxon>Colletotrichum</taxon>
        <taxon>Colletotrichum gloeosporioides species complex</taxon>
    </lineage>
</organism>
<evidence type="ECO:0000256" key="1">
    <source>
        <dbReference type="ARBA" id="ARBA00004141"/>
    </source>
</evidence>
<keyword evidence="9" id="KW-1185">Reference proteome</keyword>
<dbReference type="AlphaFoldDB" id="A0A8H4C5M8"/>
<sequence>MKSKIVSHVTRGDSGDFGLGETDAIPNGVPAWARYMPGPSPTYRFVGLPPKVSRIGVVACGCCIMSLSGFNLALMGSISGLDSYLQVVGLTDGSNHTQLLIGLINCVYWIGVILGALLVGSFSDRVGRRRAIVFTGIFAVAIIPTFASLQSFPWALTLRFLNGCATGSFDSVGLNWSAESADHRHRGRTMGILMCCAATGAAIAYFIPYGLAKHTTGEIVWRLPMSFQLIYVITVLSMVYFLPESPRWLVKVGLINAARDGLRSVKSIEDPIELEEIVESELLSIAQAIETERIHNSSASYWAMLTAADDLKTARRTWSAIFIQFATQAMVGSGFVSGYGIQILETGGWSSELAALLAGLGIITQAAFGLPGALLSDTIGRRKAMIGGSAIGAVVLALIGMCGYFVNKYTYTNPALAKSYGSATVALVFLWDAVFGATWLWCPFTYPSEIFPAQSRAKGSSVGIVGLGIGSFFASMISPYLFAAIGYQSLFMICGFSVMVALICYFWMPETAGKTLEEIDGLYD</sequence>
<dbReference type="GO" id="GO:0016020">
    <property type="term" value="C:membrane"/>
    <property type="evidence" value="ECO:0007669"/>
    <property type="project" value="UniProtKB-SubCell"/>
</dbReference>
<reference evidence="8" key="2">
    <citation type="submission" date="2020-03" db="EMBL/GenBank/DDBJ databases">
        <authorList>
            <person name="Fu F.-F."/>
            <person name="Chen J."/>
        </authorList>
    </citation>
    <scope>NUCLEOTIDE SEQUENCE</scope>
    <source>
        <strain evidence="8">Lc1</strain>
    </source>
</reference>
<dbReference type="GeneID" id="69015708"/>